<dbReference type="InterPro" id="IPR037118">
    <property type="entry name" value="Val-tRNA_synth_C_sf"/>
</dbReference>
<proteinExistence type="predicted"/>
<dbReference type="PANTHER" id="PTHR11946">
    <property type="entry name" value="VALYL-TRNA SYNTHETASES"/>
    <property type="match status" value="1"/>
</dbReference>
<evidence type="ECO:0000256" key="4">
    <source>
        <dbReference type="ARBA" id="ARBA00022840"/>
    </source>
</evidence>
<dbReference type="SUPFAM" id="SSF47323">
    <property type="entry name" value="Anticodon-binding domain of a subclass of class I aminoacyl-tRNA synthetases"/>
    <property type="match status" value="1"/>
</dbReference>
<dbReference type="EMBL" id="JBGMEL010000012">
    <property type="protein sequence ID" value="MFA0791485.1"/>
    <property type="molecule type" value="Genomic_DNA"/>
</dbReference>
<evidence type="ECO:0000313" key="13">
    <source>
        <dbReference type="Proteomes" id="UP001569414"/>
    </source>
</evidence>
<gene>
    <name evidence="12" type="ORF">ACCI51_13080</name>
</gene>
<keyword evidence="9" id="KW-0175">Coiled coil</keyword>
<dbReference type="InterPro" id="IPR019499">
    <property type="entry name" value="Val-tRNA_synth_tRNA-bd"/>
</dbReference>
<keyword evidence="4" id="KW-0067">ATP-binding</keyword>
<dbReference type="Gene3D" id="1.10.730.10">
    <property type="entry name" value="Isoleucyl-tRNA Synthetase, Domain 1"/>
    <property type="match status" value="1"/>
</dbReference>
<evidence type="ECO:0000256" key="5">
    <source>
        <dbReference type="ARBA" id="ARBA00022917"/>
    </source>
</evidence>
<dbReference type="EC" id="6.1.1.9" evidence="1"/>
<keyword evidence="6" id="KW-0030">Aminoacyl-tRNA synthetase</keyword>
<evidence type="ECO:0000256" key="8">
    <source>
        <dbReference type="ARBA" id="ARBA00047552"/>
    </source>
</evidence>
<keyword evidence="13" id="KW-1185">Reference proteome</keyword>
<dbReference type="InterPro" id="IPR009080">
    <property type="entry name" value="tRNAsynth_Ia_anticodon-bd"/>
</dbReference>
<keyword evidence="5" id="KW-0648">Protein biosynthesis</keyword>
<sequence>MIWVLCDFVWVENASYAVKKGARRTLIRVLETILCLAHPLMTYITEGIWQRVKTLAGAEGENIRLLHHPESNANKVDKEAEAAIAWSKQVIEGVRNIPREMNISPAKKIPLILRGGSSRDNELLNQAQSLLTKLASLENITWLEAGENAPASATALVSDMELLVPMASLIDVKAESARLQKEINKLVKDLSRVEGKLNNPKVVDKVPTDVVAKEKDRLTEMKNA</sequence>
<name>A0ABV4NQI4_9GAMM</name>
<accession>A0ABV4NQI4</accession>
<evidence type="ECO:0000256" key="3">
    <source>
        <dbReference type="ARBA" id="ARBA00022741"/>
    </source>
</evidence>
<dbReference type="InterPro" id="IPR010978">
    <property type="entry name" value="tRNA-bd_arm"/>
</dbReference>
<evidence type="ECO:0000256" key="2">
    <source>
        <dbReference type="ARBA" id="ARBA00022598"/>
    </source>
</evidence>
<evidence type="ECO:0000256" key="9">
    <source>
        <dbReference type="SAM" id="Coils"/>
    </source>
</evidence>
<dbReference type="RefSeq" id="WP_371843944.1">
    <property type="nucleotide sequence ID" value="NZ_JBGMEL010000012.1"/>
</dbReference>
<dbReference type="GO" id="GO:0016874">
    <property type="term" value="F:ligase activity"/>
    <property type="evidence" value="ECO:0007669"/>
    <property type="project" value="UniProtKB-KW"/>
</dbReference>
<dbReference type="Proteomes" id="UP001569414">
    <property type="component" value="Unassembled WGS sequence"/>
</dbReference>
<evidence type="ECO:0000256" key="1">
    <source>
        <dbReference type="ARBA" id="ARBA00013169"/>
    </source>
</evidence>
<keyword evidence="3" id="KW-0547">Nucleotide-binding</keyword>
<feature type="domain" description="Valyl-tRNA synthetase tRNA-binding arm" evidence="11">
    <location>
        <begin position="171"/>
        <end position="222"/>
    </location>
</feature>
<evidence type="ECO:0000256" key="7">
    <source>
        <dbReference type="ARBA" id="ARBA00029936"/>
    </source>
</evidence>
<protein>
    <recommendedName>
        <fullName evidence="1">valine--tRNA ligase</fullName>
        <ecNumber evidence="1">6.1.1.9</ecNumber>
    </recommendedName>
    <alternativeName>
        <fullName evidence="7">Valyl-tRNA synthetase</fullName>
    </alternativeName>
</protein>
<dbReference type="Pfam" id="PF08264">
    <property type="entry name" value="Anticodon_1"/>
    <property type="match status" value="1"/>
</dbReference>
<evidence type="ECO:0000259" key="11">
    <source>
        <dbReference type="Pfam" id="PF10458"/>
    </source>
</evidence>
<keyword evidence="2 12" id="KW-0436">Ligase</keyword>
<comment type="catalytic activity">
    <reaction evidence="8">
        <text>tRNA(Val) + L-valine + ATP = L-valyl-tRNA(Val) + AMP + diphosphate</text>
        <dbReference type="Rhea" id="RHEA:10704"/>
        <dbReference type="Rhea" id="RHEA-COMP:9672"/>
        <dbReference type="Rhea" id="RHEA-COMP:9708"/>
        <dbReference type="ChEBI" id="CHEBI:30616"/>
        <dbReference type="ChEBI" id="CHEBI:33019"/>
        <dbReference type="ChEBI" id="CHEBI:57762"/>
        <dbReference type="ChEBI" id="CHEBI:78442"/>
        <dbReference type="ChEBI" id="CHEBI:78537"/>
        <dbReference type="ChEBI" id="CHEBI:456215"/>
        <dbReference type="EC" id="6.1.1.9"/>
    </reaction>
</comment>
<feature type="coiled-coil region" evidence="9">
    <location>
        <begin position="169"/>
        <end position="196"/>
    </location>
</feature>
<evidence type="ECO:0000256" key="6">
    <source>
        <dbReference type="ARBA" id="ARBA00023146"/>
    </source>
</evidence>
<dbReference type="SUPFAM" id="SSF46589">
    <property type="entry name" value="tRNA-binding arm"/>
    <property type="match status" value="1"/>
</dbReference>
<feature type="domain" description="Methionyl/Valyl/Leucyl/Isoleucyl-tRNA synthetase anticodon-binding" evidence="10">
    <location>
        <begin position="17"/>
        <end position="111"/>
    </location>
</feature>
<dbReference type="PANTHER" id="PTHR11946:SF93">
    <property type="entry name" value="VALINE--TRNA LIGASE, CHLOROPLASTIC_MITOCHONDRIAL 2"/>
    <property type="match status" value="1"/>
</dbReference>
<dbReference type="Gene3D" id="1.10.287.380">
    <property type="entry name" value="Valyl-tRNA synthetase, C-terminal domain"/>
    <property type="match status" value="1"/>
</dbReference>
<evidence type="ECO:0000313" key="12">
    <source>
        <dbReference type="EMBL" id="MFA0791485.1"/>
    </source>
</evidence>
<dbReference type="InterPro" id="IPR013155">
    <property type="entry name" value="M/V/L/I-tRNA-synth_anticd-bd"/>
</dbReference>
<evidence type="ECO:0000259" key="10">
    <source>
        <dbReference type="Pfam" id="PF08264"/>
    </source>
</evidence>
<reference evidence="12 13" key="1">
    <citation type="submission" date="2024-08" db="EMBL/GenBank/DDBJ databases">
        <authorList>
            <person name="Ishaq N."/>
        </authorList>
    </citation>
    <scope>NUCLEOTIDE SEQUENCE [LARGE SCALE GENOMIC DNA]</scope>
    <source>
        <strain evidence="12 13">JCM 30400</strain>
    </source>
</reference>
<organism evidence="12 13">
    <name type="scientific">Microbulbifer echini</name>
    <dbReference type="NCBI Taxonomy" id="1529067"/>
    <lineage>
        <taxon>Bacteria</taxon>
        <taxon>Pseudomonadati</taxon>
        <taxon>Pseudomonadota</taxon>
        <taxon>Gammaproteobacteria</taxon>
        <taxon>Cellvibrionales</taxon>
        <taxon>Microbulbiferaceae</taxon>
        <taxon>Microbulbifer</taxon>
    </lineage>
</organism>
<dbReference type="Pfam" id="PF10458">
    <property type="entry name" value="Val_tRNA-synt_C"/>
    <property type="match status" value="1"/>
</dbReference>
<comment type="caution">
    <text evidence="12">The sequence shown here is derived from an EMBL/GenBank/DDBJ whole genome shotgun (WGS) entry which is preliminary data.</text>
</comment>
<dbReference type="InterPro" id="IPR002303">
    <property type="entry name" value="Valyl-tRNA_ligase"/>
</dbReference>